<dbReference type="SUPFAM" id="SSF50249">
    <property type="entry name" value="Nucleic acid-binding proteins"/>
    <property type="match status" value="1"/>
</dbReference>
<sequence length="133" mass="14595">MSGPRRVIEHRNEIRLVGRVAAEPSVSVLPSGDEVVTARLVVERPPFPAGRGRRAPVDTLVCSAWGQPMRRQLRMWLPDDVVEVTGALRRRFWRTGDGPRSRYEIEVDTAVRLARGAPGELGTASEASPVASS</sequence>
<dbReference type="PROSITE" id="PS50935">
    <property type="entry name" value="SSB"/>
    <property type="match status" value="1"/>
</dbReference>
<dbReference type="AlphaFoldDB" id="A0A6N9YTN1"/>
<dbReference type="GO" id="GO:0003697">
    <property type="term" value="F:single-stranded DNA binding"/>
    <property type="evidence" value="ECO:0007669"/>
    <property type="project" value="InterPro"/>
</dbReference>
<accession>A0A6N9YTN1</accession>
<dbReference type="EMBL" id="JAAGOB010000019">
    <property type="protein sequence ID" value="NED98325.1"/>
    <property type="molecule type" value="Genomic_DNA"/>
</dbReference>
<keyword evidence="1 2" id="KW-0238">DNA-binding</keyword>
<keyword evidence="4" id="KW-1185">Reference proteome</keyword>
<dbReference type="Proteomes" id="UP000469185">
    <property type="component" value="Unassembled WGS sequence"/>
</dbReference>
<evidence type="ECO:0000256" key="2">
    <source>
        <dbReference type="PROSITE-ProRule" id="PRU00252"/>
    </source>
</evidence>
<dbReference type="RefSeq" id="WP_163821121.1">
    <property type="nucleotide sequence ID" value="NZ_JAAGOB010000019.1"/>
</dbReference>
<dbReference type="Gene3D" id="2.40.50.140">
    <property type="entry name" value="Nucleic acid-binding proteins"/>
    <property type="match status" value="1"/>
</dbReference>
<evidence type="ECO:0000313" key="4">
    <source>
        <dbReference type="Proteomes" id="UP000469185"/>
    </source>
</evidence>
<name>A0A6N9YTN1_9ACTN</name>
<reference evidence="3 4" key="1">
    <citation type="submission" date="2020-02" db="EMBL/GenBank/DDBJ databases">
        <authorList>
            <person name="Li X.-J."/>
            <person name="Feng X.-M."/>
        </authorList>
    </citation>
    <scope>NUCLEOTIDE SEQUENCE [LARGE SCALE GENOMIC DNA]</scope>
    <source>
        <strain evidence="3 4">CGMCC 4.7225</strain>
    </source>
</reference>
<protein>
    <submittedName>
        <fullName evidence="3">Single-stranded DNA-binding protein</fullName>
    </submittedName>
</protein>
<dbReference type="CDD" id="cd04496">
    <property type="entry name" value="SSB_OBF"/>
    <property type="match status" value="1"/>
</dbReference>
<evidence type="ECO:0000313" key="3">
    <source>
        <dbReference type="EMBL" id="NED98325.1"/>
    </source>
</evidence>
<dbReference type="InterPro" id="IPR000424">
    <property type="entry name" value="Primosome_PriB/ssb"/>
</dbReference>
<comment type="caution">
    <text evidence="3">The sequence shown here is derived from an EMBL/GenBank/DDBJ whole genome shotgun (WGS) entry which is preliminary data.</text>
</comment>
<evidence type="ECO:0000256" key="1">
    <source>
        <dbReference type="ARBA" id="ARBA00023125"/>
    </source>
</evidence>
<organism evidence="3 4">
    <name type="scientific">Phytoactinopolyspora alkaliphila</name>
    <dbReference type="NCBI Taxonomy" id="1783498"/>
    <lineage>
        <taxon>Bacteria</taxon>
        <taxon>Bacillati</taxon>
        <taxon>Actinomycetota</taxon>
        <taxon>Actinomycetes</taxon>
        <taxon>Jiangellales</taxon>
        <taxon>Jiangellaceae</taxon>
        <taxon>Phytoactinopolyspora</taxon>
    </lineage>
</organism>
<gene>
    <name evidence="3" type="ORF">G1H11_23780</name>
</gene>
<dbReference type="Pfam" id="PF00436">
    <property type="entry name" value="SSB"/>
    <property type="match status" value="1"/>
</dbReference>
<dbReference type="InterPro" id="IPR012340">
    <property type="entry name" value="NA-bd_OB-fold"/>
</dbReference>
<proteinExistence type="predicted"/>